<keyword evidence="1" id="KW-1133">Transmembrane helix</keyword>
<sequence length="374" mass="42179">MTDVNPYANTVVEDDGPTELTFDSIIELEDYQRMLRRSFPERTLVIVLISLLGFTAIAPLVLVASISIWRQDTEALLPVILFSLVVGAIAVAVYRYFFHSDRRVMRSIEKHPDLLGIVRGRLTAAGMTLDDGVRHHWFSPRQLVTAVISPAGIRIPLTDDPYRFLAMTERIFDHYSVKTAKGLRERWFEYARDPSDDVPSMWDEVNPPPGDAIHFHGAVTMQQSTRTPRTLVLLIANLVGAAALLSIAGTDTSFFSSWSDYFMVGYGVFALFNGIRSAWFYYKGTRQQTWNQRGWTSGEELAIQWTSVGIRISLSEIERVEILDEVIVLSSQSGGSYYLMRIHFESEADWETLCNRCQKLASSMSFTPAIPSSG</sequence>
<dbReference type="RefSeq" id="WP_289165050.1">
    <property type="nucleotide sequence ID" value="NZ_JASZZN010000014.1"/>
</dbReference>
<feature type="transmembrane region" description="Helical" evidence="1">
    <location>
        <begin position="75"/>
        <end position="97"/>
    </location>
</feature>
<accession>A0ABT7PM30</accession>
<evidence type="ECO:0000256" key="1">
    <source>
        <dbReference type="SAM" id="Phobius"/>
    </source>
</evidence>
<name>A0ABT7PM30_9BACT</name>
<feature type="transmembrane region" description="Helical" evidence="1">
    <location>
        <begin position="231"/>
        <end position="249"/>
    </location>
</feature>
<dbReference type="EMBL" id="JASZZN010000014">
    <property type="protein sequence ID" value="MDM4017564.1"/>
    <property type="molecule type" value="Genomic_DNA"/>
</dbReference>
<keyword evidence="1" id="KW-0812">Transmembrane</keyword>
<gene>
    <name evidence="2" type="ORF">QTN89_19100</name>
</gene>
<dbReference type="Proteomes" id="UP001239462">
    <property type="component" value="Unassembled WGS sequence"/>
</dbReference>
<organism evidence="2 3">
    <name type="scientific">Roseiconus lacunae</name>
    <dbReference type="NCBI Taxonomy" id="2605694"/>
    <lineage>
        <taxon>Bacteria</taxon>
        <taxon>Pseudomonadati</taxon>
        <taxon>Planctomycetota</taxon>
        <taxon>Planctomycetia</taxon>
        <taxon>Pirellulales</taxon>
        <taxon>Pirellulaceae</taxon>
        <taxon>Roseiconus</taxon>
    </lineage>
</organism>
<evidence type="ECO:0000313" key="2">
    <source>
        <dbReference type="EMBL" id="MDM4017564.1"/>
    </source>
</evidence>
<reference evidence="2 3" key="1">
    <citation type="submission" date="2023-06" db="EMBL/GenBank/DDBJ databases">
        <title>Roseiconus lacunae JC819 isolated from Gulf of Mannar region, Tamil Nadu.</title>
        <authorList>
            <person name="Pk S."/>
            <person name="Ch S."/>
            <person name="Ch V.R."/>
        </authorList>
    </citation>
    <scope>NUCLEOTIDE SEQUENCE [LARGE SCALE GENOMIC DNA]</scope>
    <source>
        <strain evidence="2 3">JC819</strain>
    </source>
</reference>
<comment type="caution">
    <text evidence="2">The sequence shown here is derived from an EMBL/GenBank/DDBJ whole genome shotgun (WGS) entry which is preliminary data.</text>
</comment>
<keyword evidence="3" id="KW-1185">Reference proteome</keyword>
<protein>
    <submittedName>
        <fullName evidence="2">Uncharacterized protein</fullName>
    </submittedName>
</protein>
<proteinExistence type="predicted"/>
<feature type="transmembrane region" description="Helical" evidence="1">
    <location>
        <begin position="261"/>
        <end position="282"/>
    </location>
</feature>
<keyword evidence="1" id="KW-0472">Membrane</keyword>
<evidence type="ECO:0000313" key="3">
    <source>
        <dbReference type="Proteomes" id="UP001239462"/>
    </source>
</evidence>
<feature type="transmembrane region" description="Helical" evidence="1">
    <location>
        <begin position="43"/>
        <end position="69"/>
    </location>
</feature>